<feature type="signal peptide" evidence="1">
    <location>
        <begin position="1"/>
        <end position="23"/>
    </location>
</feature>
<accession>A0A127PHV0</accession>
<evidence type="ECO:0000256" key="1">
    <source>
        <dbReference type="SAM" id="SignalP"/>
    </source>
</evidence>
<protein>
    <submittedName>
        <fullName evidence="2">Heavy-metal-binding family protein</fullName>
    </submittedName>
</protein>
<proteinExistence type="predicted"/>
<dbReference type="Gene3D" id="3.30.110.70">
    <property type="entry name" value="Hypothetical protein apc22750. Chain B"/>
    <property type="match status" value="1"/>
</dbReference>
<dbReference type="AlphaFoldDB" id="A0A127PHV0"/>
<reference evidence="2 3" key="1">
    <citation type="submission" date="2015-11" db="EMBL/GenBank/DDBJ databases">
        <title>Exploring the genomic traits of fungus-feeding bacterial genus Collimonas.</title>
        <authorList>
            <person name="Song C."/>
            <person name="Schmidt R."/>
            <person name="de Jager V."/>
            <person name="Krzyzanowska D."/>
            <person name="Jongedijk E."/>
            <person name="Cankar K."/>
            <person name="Beekwilder J."/>
            <person name="van Veen A."/>
            <person name="de Boer W."/>
            <person name="van Veen J.A."/>
            <person name="Garbeva P."/>
        </authorList>
    </citation>
    <scope>NUCLEOTIDE SEQUENCE [LARGE SCALE GENOMIC DNA]</scope>
    <source>
        <strain evidence="2 3">Ter6</strain>
    </source>
</reference>
<dbReference type="InterPro" id="IPR035439">
    <property type="entry name" value="UPF0145_dom_sf"/>
</dbReference>
<evidence type="ECO:0000313" key="3">
    <source>
        <dbReference type="Proteomes" id="UP000072421"/>
    </source>
</evidence>
<dbReference type="Proteomes" id="UP000072421">
    <property type="component" value="Chromosome"/>
</dbReference>
<dbReference type="EMBL" id="CP013232">
    <property type="protein sequence ID" value="AMO96981.1"/>
    <property type="molecule type" value="Genomic_DNA"/>
</dbReference>
<sequence length="148" mass="15684">MKKTILMAAAIAGMLLSAVPALAADRTLMLPVAGALADNDAKGRLGDSVRFYFGNQPTPKVLTTLDSEKTSQKTSAFGKTDEKACNWVFLSAMLRLQKHAQDVGANAVVNIVSNYNNIEHASATEFECHAGAIMAGVALKGEFVKIAE</sequence>
<organism evidence="2">
    <name type="scientific">Collimonas fungivorans</name>
    <dbReference type="NCBI Taxonomy" id="158899"/>
    <lineage>
        <taxon>Bacteria</taxon>
        <taxon>Pseudomonadati</taxon>
        <taxon>Pseudomonadota</taxon>
        <taxon>Betaproteobacteria</taxon>
        <taxon>Burkholderiales</taxon>
        <taxon>Oxalobacteraceae</taxon>
        <taxon>Collimonas</taxon>
    </lineage>
</organism>
<gene>
    <name evidence="2" type="ORF">CFter6_4387</name>
</gene>
<dbReference type="RefSeq" id="WP_061541428.1">
    <property type="nucleotide sequence ID" value="NZ_CP013232.1"/>
</dbReference>
<evidence type="ECO:0000313" key="2">
    <source>
        <dbReference type="EMBL" id="AMO96981.1"/>
    </source>
</evidence>
<keyword evidence="1" id="KW-0732">Signal</keyword>
<name>A0A127PHV0_9BURK</name>
<dbReference type="SUPFAM" id="SSF117782">
    <property type="entry name" value="YbjQ-like"/>
    <property type="match status" value="1"/>
</dbReference>
<dbReference type="PATRIC" id="fig|158899.10.peg.4347"/>
<feature type="chain" id="PRO_5007277047" evidence="1">
    <location>
        <begin position="24"/>
        <end position="148"/>
    </location>
</feature>